<dbReference type="PRINTS" id="PR00463">
    <property type="entry name" value="EP450I"/>
</dbReference>
<comment type="cofactor">
    <cofactor evidence="1 16">
        <name>heme</name>
        <dbReference type="ChEBI" id="CHEBI:30413"/>
    </cofactor>
</comment>
<name>A0ABD0TQ40_LOXSC</name>
<dbReference type="PROSITE" id="PS00086">
    <property type="entry name" value="CYTOCHROME_P450"/>
    <property type="match status" value="1"/>
</dbReference>
<evidence type="ECO:0000256" key="3">
    <source>
        <dbReference type="ARBA" id="ARBA00004174"/>
    </source>
</evidence>
<evidence type="ECO:0000256" key="2">
    <source>
        <dbReference type="ARBA" id="ARBA00003690"/>
    </source>
</evidence>
<protein>
    <recommendedName>
        <fullName evidence="6">unspecific monooxygenase</fullName>
        <ecNumber evidence="6">1.14.14.1</ecNumber>
    </recommendedName>
</protein>
<dbReference type="AlphaFoldDB" id="A0ABD0TQ40"/>
<evidence type="ECO:0000256" key="7">
    <source>
        <dbReference type="ARBA" id="ARBA00022617"/>
    </source>
</evidence>
<evidence type="ECO:0000256" key="11">
    <source>
        <dbReference type="ARBA" id="ARBA00023002"/>
    </source>
</evidence>
<dbReference type="FunFam" id="1.10.630.10:FF:000042">
    <property type="entry name" value="Cytochrome P450"/>
    <property type="match status" value="1"/>
</dbReference>
<evidence type="ECO:0000256" key="8">
    <source>
        <dbReference type="ARBA" id="ARBA00022723"/>
    </source>
</evidence>
<sequence length="510" mass="58444">MIALVTFGIVFVVFYLYNTRTFKYWAFKGVKHDRPVLLFGNNAKNFLMKQSRSQAMEEMYWKYPKEKVVGFYRSTTPELILRDPELIKQVLISKFTHFYSRGFHPYPKVVEPVMRNLFIVEGDLWKMLRQKLTPAFTSGKVKTSFPMIVERAEKLQSRTLDAVKSGVIDAKDLMSRYAIDFIGCCGFGLDPDSLNNDDSEFRKLGNDIINIGFKDYAIVVLKEMFPALTQNLKLFGRVEKRAFSLVKQIQDRKGNKPSCRGDFVDLLLEYKQKGPIEIESLEKCLPDGTPEKVTFEFDDILVMAQTCLFFVAGFETSSSTTSYTLHQLAFNPGIQKKVQKEIDEVIAKHNQKLSYDAIKEMTYLEWVFKEGMRFFPSSGHLTRVCCRQYSFDDIGLTIDAGVRVIVPVRALHMDPKYWNKPEEFRPERFHPDEFTATQKAVYLPFGEGPRTCIGTRLGLMQSLAGLAAVLSLFSVEPAPESVRFPDVNPTSDLVQSPKGGKLPLIFKRRK</sequence>
<evidence type="ECO:0000256" key="4">
    <source>
        <dbReference type="ARBA" id="ARBA00004406"/>
    </source>
</evidence>
<keyword evidence="7 16" id="KW-0349">Heme</keyword>
<proteinExistence type="inferred from homology"/>
<organism evidence="18 19">
    <name type="scientific">Loxostege sticticalis</name>
    <name type="common">Beet webworm moth</name>
    <dbReference type="NCBI Taxonomy" id="481309"/>
    <lineage>
        <taxon>Eukaryota</taxon>
        <taxon>Metazoa</taxon>
        <taxon>Ecdysozoa</taxon>
        <taxon>Arthropoda</taxon>
        <taxon>Hexapoda</taxon>
        <taxon>Insecta</taxon>
        <taxon>Pterygota</taxon>
        <taxon>Neoptera</taxon>
        <taxon>Endopterygota</taxon>
        <taxon>Lepidoptera</taxon>
        <taxon>Glossata</taxon>
        <taxon>Ditrysia</taxon>
        <taxon>Pyraloidea</taxon>
        <taxon>Crambidae</taxon>
        <taxon>Pyraustinae</taxon>
        <taxon>Loxostege</taxon>
    </lineage>
</organism>
<dbReference type="InterPro" id="IPR017972">
    <property type="entry name" value="Cyt_P450_CS"/>
</dbReference>
<keyword evidence="10" id="KW-0492">Microsome</keyword>
<dbReference type="InterPro" id="IPR002401">
    <property type="entry name" value="Cyt_P450_E_grp-I"/>
</dbReference>
<evidence type="ECO:0000256" key="15">
    <source>
        <dbReference type="ARBA" id="ARBA00047827"/>
    </source>
</evidence>
<evidence type="ECO:0000256" key="10">
    <source>
        <dbReference type="ARBA" id="ARBA00022848"/>
    </source>
</evidence>
<dbReference type="Pfam" id="PF00067">
    <property type="entry name" value="p450"/>
    <property type="match status" value="1"/>
</dbReference>
<gene>
    <name evidence="18" type="ORF">ABMA28_007268</name>
</gene>
<accession>A0ABD0TQ40</accession>
<evidence type="ECO:0000256" key="1">
    <source>
        <dbReference type="ARBA" id="ARBA00001971"/>
    </source>
</evidence>
<evidence type="ECO:0000256" key="9">
    <source>
        <dbReference type="ARBA" id="ARBA00022824"/>
    </source>
</evidence>
<keyword evidence="8 16" id="KW-0479">Metal-binding</keyword>
<comment type="subcellular location">
    <subcellularLocation>
        <location evidence="4">Endoplasmic reticulum membrane</location>
        <topology evidence="4">Peripheral membrane protein</topology>
    </subcellularLocation>
    <subcellularLocation>
        <location evidence="3">Microsome membrane</location>
        <topology evidence="3">Peripheral membrane protein</topology>
    </subcellularLocation>
</comment>
<evidence type="ECO:0000313" key="19">
    <source>
        <dbReference type="Proteomes" id="UP001549921"/>
    </source>
</evidence>
<evidence type="ECO:0000256" key="12">
    <source>
        <dbReference type="ARBA" id="ARBA00023004"/>
    </source>
</evidence>
<dbReference type="PANTHER" id="PTHR24292:SF84">
    <property type="entry name" value="CYTOCHROME P450 28A5-RELATED"/>
    <property type="match status" value="1"/>
</dbReference>
<dbReference type="Proteomes" id="UP001549921">
    <property type="component" value="Unassembled WGS sequence"/>
</dbReference>
<keyword evidence="13 17" id="KW-0503">Monooxygenase</keyword>
<feature type="binding site" description="axial binding residue" evidence="16">
    <location>
        <position position="452"/>
    </location>
    <ligand>
        <name>heme</name>
        <dbReference type="ChEBI" id="CHEBI:30413"/>
    </ligand>
    <ligandPart>
        <name>Fe</name>
        <dbReference type="ChEBI" id="CHEBI:18248"/>
    </ligandPart>
</feature>
<dbReference type="PANTHER" id="PTHR24292">
    <property type="entry name" value="CYTOCHROME P450"/>
    <property type="match status" value="1"/>
</dbReference>
<dbReference type="CDD" id="cd11056">
    <property type="entry name" value="CYP6-like"/>
    <property type="match status" value="1"/>
</dbReference>
<evidence type="ECO:0000256" key="6">
    <source>
        <dbReference type="ARBA" id="ARBA00012109"/>
    </source>
</evidence>
<dbReference type="GO" id="GO:0016712">
    <property type="term" value="F:oxidoreductase activity, acting on paired donors, with incorporation or reduction of molecular oxygen, reduced flavin or flavoprotein as one donor, and incorporation of one atom of oxygen"/>
    <property type="evidence" value="ECO:0007669"/>
    <property type="project" value="UniProtKB-EC"/>
</dbReference>
<evidence type="ECO:0000256" key="13">
    <source>
        <dbReference type="ARBA" id="ARBA00023033"/>
    </source>
</evidence>
<dbReference type="InterPro" id="IPR036396">
    <property type="entry name" value="Cyt_P450_sf"/>
</dbReference>
<evidence type="ECO:0000256" key="5">
    <source>
        <dbReference type="ARBA" id="ARBA00010617"/>
    </source>
</evidence>
<dbReference type="PRINTS" id="PR00385">
    <property type="entry name" value="P450"/>
</dbReference>
<dbReference type="InterPro" id="IPR001128">
    <property type="entry name" value="Cyt_P450"/>
</dbReference>
<keyword evidence="9" id="KW-0256">Endoplasmic reticulum</keyword>
<dbReference type="EC" id="1.14.14.1" evidence="6"/>
<comment type="caution">
    <text evidence="18">The sequence shown here is derived from an EMBL/GenBank/DDBJ whole genome shotgun (WGS) entry which is preliminary data.</text>
</comment>
<keyword evidence="14" id="KW-0472">Membrane</keyword>
<comment type="similarity">
    <text evidence="5 17">Belongs to the cytochrome P450 family.</text>
</comment>
<comment type="function">
    <text evidence="2">May be involved in the metabolism of insect hormones and in the breakdown of synthetic insecticides.</text>
</comment>
<dbReference type="InterPro" id="IPR050476">
    <property type="entry name" value="Insect_CytP450_Detox"/>
</dbReference>
<keyword evidence="12 16" id="KW-0408">Iron</keyword>
<dbReference type="Gene3D" id="1.10.630.10">
    <property type="entry name" value="Cytochrome P450"/>
    <property type="match status" value="1"/>
</dbReference>
<keyword evidence="11 17" id="KW-0560">Oxidoreductase</keyword>
<dbReference type="GO" id="GO:0046872">
    <property type="term" value="F:metal ion binding"/>
    <property type="evidence" value="ECO:0007669"/>
    <property type="project" value="UniProtKB-KW"/>
</dbReference>
<reference evidence="18 19" key="1">
    <citation type="submission" date="2024-06" db="EMBL/GenBank/DDBJ databases">
        <title>A chromosome-level genome assembly of beet webworm, Loxostege sticticalis.</title>
        <authorList>
            <person name="Zhang Y."/>
        </authorList>
    </citation>
    <scope>NUCLEOTIDE SEQUENCE [LARGE SCALE GENOMIC DNA]</scope>
    <source>
        <strain evidence="18">AQ028</strain>
        <tissue evidence="18">Male pupae</tissue>
    </source>
</reference>
<evidence type="ECO:0000256" key="17">
    <source>
        <dbReference type="RuleBase" id="RU000461"/>
    </source>
</evidence>
<dbReference type="SUPFAM" id="SSF48264">
    <property type="entry name" value="Cytochrome P450"/>
    <property type="match status" value="1"/>
</dbReference>
<evidence type="ECO:0000313" key="18">
    <source>
        <dbReference type="EMBL" id="KAL0851471.1"/>
    </source>
</evidence>
<evidence type="ECO:0000256" key="16">
    <source>
        <dbReference type="PIRSR" id="PIRSR602401-1"/>
    </source>
</evidence>
<evidence type="ECO:0000256" key="14">
    <source>
        <dbReference type="ARBA" id="ARBA00023136"/>
    </source>
</evidence>
<comment type="catalytic activity">
    <reaction evidence="15">
        <text>an organic molecule + reduced [NADPH--hemoprotein reductase] + O2 = an alcohol + oxidized [NADPH--hemoprotein reductase] + H2O + H(+)</text>
        <dbReference type="Rhea" id="RHEA:17149"/>
        <dbReference type="Rhea" id="RHEA-COMP:11964"/>
        <dbReference type="Rhea" id="RHEA-COMP:11965"/>
        <dbReference type="ChEBI" id="CHEBI:15377"/>
        <dbReference type="ChEBI" id="CHEBI:15378"/>
        <dbReference type="ChEBI" id="CHEBI:15379"/>
        <dbReference type="ChEBI" id="CHEBI:30879"/>
        <dbReference type="ChEBI" id="CHEBI:57618"/>
        <dbReference type="ChEBI" id="CHEBI:58210"/>
        <dbReference type="ChEBI" id="CHEBI:142491"/>
        <dbReference type="EC" id="1.14.14.1"/>
    </reaction>
</comment>
<dbReference type="GO" id="GO:0005789">
    <property type="term" value="C:endoplasmic reticulum membrane"/>
    <property type="evidence" value="ECO:0007669"/>
    <property type="project" value="UniProtKB-SubCell"/>
</dbReference>
<dbReference type="EMBL" id="JBEDNZ010000002">
    <property type="protein sequence ID" value="KAL0851471.1"/>
    <property type="molecule type" value="Genomic_DNA"/>
</dbReference>